<evidence type="ECO:0000256" key="1">
    <source>
        <dbReference type="SAM" id="SignalP"/>
    </source>
</evidence>
<dbReference type="AlphaFoldDB" id="A0A914VNY8"/>
<sequence>MVFVVILLTLLAVHVAPSHGQTTTPVPFVSGPVKCTSVAVQFAVDPNNLSFKKLNDYTGFVGVFADHADPKCADVPVSIMTSLGGDYEISISFSDCNISIAALYGAQQRLLEYSATIHARLSPIDFLGAGSYSLNASYANLTFPITCNWKTGALVSNNATITK</sequence>
<feature type="chain" id="PRO_5036857237" evidence="1">
    <location>
        <begin position="21"/>
        <end position="163"/>
    </location>
</feature>
<reference evidence="3" key="1">
    <citation type="submission" date="2022-11" db="UniProtKB">
        <authorList>
            <consortium name="WormBaseParasite"/>
        </authorList>
    </citation>
    <scope>IDENTIFICATION</scope>
</reference>
<protein>
    <submittedName>
        <fullName evidence="3">Uncharacterized protein</fullName>
    </submittedName>
</protein>
<dbReference type="Proteomes" id="UP000887566">
    <property type="component" value="Unplaced"/>
</dbReference>
<proteinExistence type="predicted"/>
<evidence type="ECO:0000313" key="3">
    <source>
        <dbReference type="WBParaSite" id="PSAMB.scaffold225size64089.g3527.t1"/>
    </source>
</evidence>
<evidence type="ECO:0000313" key="2">
    <source>
        <dbReference type="Proteomes" id="UP000887566"/>
    </source>
</evidence>
<organism evidence="2 3">
    <name type="scientific">Plectus sambesii</name>
    <dbReference type="NCBI Taxonomy" id="2011161"/>
    <lineage>
        <taxon>Eukaryota</taxon>
        <taxon>Metazoa</taxon>
        <taxon>Ecdysozoa</taxon>
        <taxon>Nematoda</taxon>
        <taxon>Chromadorea</taxon>
        <taxon>Plectida</taxon>
        <taxon>Plectina</taxon>
        <taxon>Plectoidea</taxon>
        <taxon>Plectidae</taxon>
        <taxon>Plectus</taxon>
    </lineage>
</organism>
<accession>A0A914VNY8</accession>
<keyword evidence="1" id="KW-0732">Signal</keyword>
<dbReference type="WBParaSite" id="PSAMB.scaffold225size64089.g3527.t1">
    <property type="protein sequence ID" value="PSAMB.scaffold225size64089.g3527.t1"/>
    <property type="gene ID" value="PSAMB.scaffold225size64089.g3527"/>
</dbReference>
<name>A0A914VNY8_9BILA</name>
<keyword evidence="2" id="KW-1185">Reference proteome</keyword>
<feature type="signal peptide" evidence="1">
    <location>
        <begin position="1"/>
        <end position="20"/>
    </location>
</feature>